<dbReference type="Proteomes" id="UP000054092">
    <property type="component" value="Unassembled WGS sequence"/>
</dbReference>
<dbReference type="SUPFAM" id="SSF53383">
    <property type="entry name" value="PLP-dependent transferases"/>
    <property type="match status" value="1"/>
</dbReference>
<dbReference type="Gene3D" id="3.90.1150.10">
    <property type="entry name" value="Aspartate Aminotransferase, domain 1"/>
    <property type="match status" value="1"/>
</dbReference>
<name>A0A101HL68_9BACT</name>
<protein>
    <submittedName>
        <fullName evidence="1">Bifunctional PLP-dependent enzyme with beta-cystathionase and maltose regulon repressor activitie</fullName>
    </submittedName>
</protein>
<dbReference type="AlphaFoldDB" id="A0A101HL68"/>
<dbReference type="InterPro" id="IPR015422">
    <property type="entry name" value="PyrdxlP-dep_Trfase_small"/>
</dbReference>
<dbReference type="InterPro" id="IPR015424">
    <property type="entry name" value="PyrdxlP-dep_Trfase"/>
</dbReference>
<organism evidence="1 2">
    <name type="scientific">Mesotoga prima</name>
    <dbReference type="NCBI Taxonomy" id="1184387"/>
    <lineage>
        <taxon>Bacteria</taxon>
        <taxon>Thermotogati</taxon>
        <taxon>Thermotogota</taxon>
        <taxon>Thermotogae</taxon>
        <taxon>Kosmotogales</taxon>
        <taxon>Kosmotogaceae</taxon>
        <taxon>Mesotoga</taxon>
    </lineage>
</organism>
<dbReference type="PATRIC" id="fig|1184387.3.peg.88"/>
<reference evidence="2" key="1">
    <citation type="journal article" date="2015" name="MBio">
        <title>Genome-Resolved Metagenomic Analysis Reveals Roles for Candidate Phyla and Other Microbial Community Members in Biogeochemical Transformations in Oil Reservoirs.</title>
        <authorList>
            <person name="Hu P."/>
            <person name="Tom L."/>
            <person name="Singh A."/>
            <person name="Thomas B.C."/>
            <person name="Baker B.J."/>
            <person name="Piceno Y.M."/>
            <person name="Andersen G.L."/>
            <person name="Banfield J.F."/>
        </authorList>
    </citation>
    <scope>NUCLEOTIDE SEQUENCE [LARGE SCALE GENOMIC DNA]</scope>
</reference>
<gene>
    <name evidence="1" type="ORF">XD94_1703</name>
</gene>
<dbReference type="EMBL" id="LGGP01000369">
    <property type="protein sequence ID" value="KUK78495.1"/>
    <property type="molecule type" value="Genomic_DNA"/>
</dbReference>
<evidence type="ECO:0000313" key="2">
    <source>
        <dbReference type="Proteomes" id="UP000054092"/>
    </source>
</evidence>
<evidence type="ECO:0000313" key="1">
    <source>
        <dbReference type="EMBL" id="KUK78495.1"/>
    </source>
</evidence>
<accession>A0A101HL68</accession>
<feature type="non-terminal residue" evidence="1">
    <location>
        <position position="1"/>
    </location>
</feature>
<comment type="caution">
    <text evidence="1">The sequence shown here is derived from an EMBL/GenBank/DDBJ whole genome shotgun (WGS) entry which is preliminary data.</text>
</comment>
<sequence>GFEDGSVFGIEGEGFMRVNLACPRAILEEAMKRLMEARK</sequence>
<proteinExistence type="predicted"/>